<sequence>MQSTILELKSHDNMKQSNNNNSCERQRLRDKKVRDVLTPDRRRLVEVPYTASLAHTMNTLVANRVVAVPVAAPPGHWIGAGGSMILESDKQTGSVRKHYIGMVTMLDVLSHIAQDDVVRGGCHLDQRMAVPVSEIIGHCLESLSLWTLNPNTSIPDCMEVFSKGIHRALVPIDSHMENIAVVELAESASSYRMLTQMDLLRFLKAHASEPELRGVMSHTVSQLGGVTGIIFGVTHRAKVIQAIKCMRTAALNAVPIVEASSGLREDHSQLINGKGRKLIGTFSSTDLRGCPISEMQSWLQESVLDFTETLSASPSHTASTQVTSPRELVACRGESNLAEVIDKAVTKQVHRVWVVDQQGLLDGLVSLTDMISVTRASLLSESS</sequence>
<dbReference type="Proteomes" id="UP001060215">
    <property type="component" value="Chromosome 15"/>
</dbReference>
<evidence type="ECO:0000313" key="2">
    <source>
        <dbReference type="Proteomes" id="UP001060215"/>
    </source>
</evidence>
<reference evidence="1 2" key="1">
    <citation type="journal article" date="2022" name="Plant J.">
        <title>Chromosome-level genome of Camellia lanceoleosa provides a valuable resource for understanding genome evolution and self-incompatibility.</title>
        <authorList>
            <person name="Gong W."/>
            <person name="Xiao S."/>
            <person name="Wang L."/>
            <person name="Liao Z."/>
            <person name="Chang Y."/>
            <person name="Mo W."/>
            <person name="Hu G."/>
            <person name="Li W."/>
            <person name="Zhao G."/>
            <person name="Zhu H."/>
            <person name="Hu X."/>
            <person name="Ji K."/>
            <person name="Xiang X."/>
            <person name="Song Q."/>
            <person name="Yuan D."/>
            <person name="Jin S."/>
            <person name="Zhang L."/>
        </authorList>
    </citation>
    <scope>NUCLEOTIDE SEQUENCE [LARGE SCALE GENOMIC DNA]</scope>
    <source>
        <strain evidence="1">SQ_2022a</strain>
    </source>
</reference>
<name>A0ACC0FDK1_9ERIC</name>
<comment type="caution">
    <text evidence="1">The sequence shown here is derived from an EMBL/GenBank/DDBJ whole genome shotgun (WGS) entry which is preliminary data.</text>
</comment>
<accession>A0ACC0FDK1</accession>
<gene>
    <name evidence="1" type="ORF">LOK49_LG14G01739</name>
</gene>
<protein>
    <submittedName>
        <fullName evidence="1">SNF1-related protein kinase regulatory subunit gamma-like PV42a</fullName>
    </submittedName>
</protein>
<evidence type="ECO:0000313" key="1">
    <source>
        <dbReference type="EMBL" id="KAI7986182.1"/>
    </source>
</evidence>
<dbReference type="EMBL" id="CM045772">
    <property type="protein sequence ID" value="KAI7986182.1"/>
    <property type="molecule type" value="Genomic_DNA"/>
</dbReference>
<keyword evidence="2" id="KW-1185">Reference proteome</keyword>
<proteinExistence type="predicted"/>
<organism evidence="1 2">
    <name type="scientific">Camellia lanceoleosa</name>
    <dbReference type="NCBI Taxonomy" id="1840588"/>
    <lineage>
        <taxon>Eukaryota</taxon>
        <taxon>Viridiplantae</taxon>
        <taxon>Streptophyta</taxon>
        <taxon>Embryophyta</taxon>
        <taxon>Tracheophyta</taxon>
        <taxon>Spermatophyta</taxon>
        <taxon>Magnoliopsida</taxon>
        <taxon>eudicotyledons</taxon>
        <taxon>Gunneridae</taxon>
        <taxon>Pentapetalae</taxon>
        <taxon>asterids</taxon>
        <taxon>Ericales</taxon>
        <taxon>Theaceae</taxon>
        <taxon>Camellia</taxon>
    </lineage>
</organism>